<dbReference type="EMBL" id="MN740758">
    <property type="protein sequence ID" value="QHS81597.1"/>
    <property type="molecule type" value="Genomic_DNA"/>
</dbReference>
<evidence type="ECO:0000256" key="1">
    <source>
        <dbReference type="SAM" id="Phobius"/>
    </source>
</evidence>
<dbReference type="AlphaFoldDB" id="A0A6C0AP54"/>
<keyword evidence="1" id="KW-0472">Membrane</keyword>
<keyword evidence="1" id="KW-0812">Transmembrane</keyword>
<accession>A0A6C0AP54</accession>
<keyword evidence="1" id="KW-1133">Transmembrane helix</keyword>
<reference evidence="2" key="1">
    <citation type="journal article" date="2020" name="Nature">
        <title>Giant virus diversity and host interactions through global metagenomics.</title>
        <authorList>
            <person name="Schulz F."/>
            <person name="Roux S."/>
            <person name="Paez-Espino D."/>
            <person name="Jungbluth S."/>
            <person name="Walsh D.A."/>
            <person name="Denef V.J."/>
            <person name="McMahon K.D."/>
            <person name="Konstantinidis K.T."/>
            <person name="Eloe-Fadrosh E.A."/>
            <person name="Kyrpides N.C."/>
            <person name="Woyke T."/>
        </authorList>
    </citation>
    <scope>NUCLEOTIDE SEQUENCE</scope>
    <source>
        <strain evidence="2">GVMAG-S-1101164-72</strain>
    </source>
</reference>
<evidence type="ECO:0000313" key="2">
    <source>
        <dbReference type="EMBL" id="QHS81597.1"/>
    </source>
</evidence>
<organism evidence="2">
    <name type="scientific">viral metagenome</name>
    <dbReference type="NCBI Taxonomy" id="1070528"/>
    <lineage>
        <taxon>unclassified sequences</taxon>
        <taxon>metagenomes</taxon>
        <taxon>organismal metagenomes</taxon>
    </lineage>
</organism>
<name>A0A6C0AP54_9ZZZZ</name>
<protein>
    <submittedName>
        <fullName evidence="2">Uncharacterized protein</fullName>
    </submittedName>
</protein>
<proteinExistence type="predicted"/>
<sequence length="124" mass="14678">MIVKFYQVFAWWVFIASVLYGLGISPINTFPLILLALGPGLYQLVSRFRIDPLWKKLYTIILYFSPFLWVPLDLSIKTLINNCIVPVAYIIFMEMNEYDISEVYHTMLIENPTKLFQFLKNRFL</sequence>
<feature type="transmembrane region" description="Helical" evidence="1">
    <location>
        <begin position="57"/>
        <end position="76"/>
    </location>
</feature>